<keyword evidence="2" id="KW-1185">Reference proteome</keyword>
<dbReference type="NCBIfam" id="TIGR02243">
    <property type="entry name" value="putative baseplate assembly protein"/>
    <property type="match status" value="1"/>
</dbReference>
<sequence length="1049" mass="117789">MERKTPKIRETTADTVLEKIQKKAPFYVPEWTPGAEGDFGNALSRIFADMAENLLNNLNEAPRKHLLSFLDMLNFSLSPARPASTVLCFVPVSKAPENVTIPAKTRVTAKSPDGETLFFETEKTFAITPSKLCFVCSLDRERDAIFDHSSTVDGTEPSTLLSGTNMQKHAFYIGDEEFFRSGKGKISFTLTAAGAVEARMLAEENMFVWEYAAPASGNEKDKMEITEWFSFSAARFSGEKFEILKGEEVIGKGKINGLESRWIRCRLKGEGIKELEQFFLGPVKVDVSAEGIKPDFLFYNDIPLEDGEAGVQPFGSKPILYDTFYIACSEAFSRQGSEVLIDFYLKPGRPGLISKKPVLSWEYWSGESWRSLKKYMDFSANIGESEEGKSGSEGELPELELENFLVKNIIETEAEMEAEKEPNGIGRLFISKEKEDRKKEEENLLLVHVNVKIREMPPMAPGSINGEESYWIRVRLIEGIFGKECGISKKNSIIPGRPPTYEIEPEKFYPPEIRKLIFSYSDRNGREPDYLVSENNLAFVNRRKELKRAGSFKPFETVSEPLPAVYLGFTSKFVKGPLSLFIKLEETFVDQGVPVKFEWQYLVAAGKESAGEWKELQVLDETGGLAKSGILEFFVPEEMKTLQCYGSKSPLYWIRFLFTEGKRTPRISGLYPNCIWALQAKTVKDEILGSGFRETGQELELRNRPVVDAEVWVNEVDWLSEGEKEALLNKNGARDVKTVKDSSDRILEFWVRWEKVADFSSSDGRSRHYLLDRTSGKIRFGNGIRGMIPPLGMNNIKASYRTGGGEAGNLTAFSIKKLYSSLKHINAVYNPAASEGGARTESLEELVARAPATFKHRGRAVNREDIICFTKEASQKVAKVKVLSGSDEEGNRFPGLMTVVIVPDLPEQKPAPTAEILQIVEAHLNEKTPNIGKLKVAGPVYYEVSVRAELVTTDLEALSEIENRVKSKVEEFLHPLKGGKKGEGWDFGQIPSTSDFYSLLSDLNGISYVRKIDFIKAENETPEKQPRPSALPCNGKHEINLLWKAEKEE</sequence>
<dbReference type="Proteomes" id="UP001246244">
    <property type="component" value="Unassembled WGS sequence"/>
</dbReference>
<organism evidence="1 2">
    <name type="scientific">Methanosarcina baikalica</name>
    <dbReference type="NCBI Taxonomy" id="3073890"/>
    <lineage>
        <taxon>Archaea</taxon>
        <taxon>Methanobacteriati</taxon>
        <taxon>Methanobacteriota</taxon>
        <taxon>Stenosarchaea group</taxon>
        <taxon>Methanomicrobia</taxon>
        <taxon>Methanosarcinales</taxon>
        <taxon>Methanosarcinaceae</taxon>
        <taxon>Methanosarcina</taxon>
    </lineage>
</organism>
<reference evidence="2" key="1">
    <citation type="submission" date="2023-07" db="EMBL/GenBank/DDBJ databases">
        <title>Whole-genome sequencing of a new Methanosarcina sp. Z-7115.</title>
        <authorList>
            <person name="Zhilina T.N."/>
            <person name="Merkel A.Y."/>
        </authorList>
    </citation>
    <scope>NUCLEOTIDE SEQUENCE [LARGE SCALE GENOMIC DNA]</scope>
    <source>
        <strain evidence="2">Z-7115</strain>
    </source>
</reference>
<proteinExistence type="predicted"/>
<protein>
    <submittedName>
        <fullName evidence="1">Baseplate assembly protein</fullName>
    </submittedName>
</protein>
<dbReference type="RefSeq" id="WP_310574867.1">
    <property type="nucleotide sequence ID" value="NZ_JAVKPK010000009.1"/>
</dbReference>
<gene>
    <name evidence="1" type="ORF">RG963_03365</name>
</gene>
<evidence type="ECO:0000313" key="1">
    <source>
        <dbReference type="EMBL" id="MDR7664839.1"/>
    </source>
</evidence>
<dbReference type="EMBL" id="JAVKPK010000009">
    <property type="protein sequence ID" value="MDR7664839.1"/>
    <property type="molecule type" value="Genomic_DNA"/>
</dbReference>
<comment type="caution">
    <text evidence="1">The sequence shown here is derived from an EMBL/GenBank/DDBJ whole genome shotgun (WGS) entry which is preliminary data.</text>
</comment>
<evidence type="ECO:0000313" key="2">
    <source>
        <dbReference type="Proteomes" id="UP001246244"/>
    </source>
</evidence>
<accession>A0ABU2CYN7</accession>
<name>A0ABU2CYN7_9EURY</name>
<dbReference type="InterPro" id="IPR011749">
    <property type="entry name" value="CHP02243"/>
</dbReference>